<keyword evidence="9" id="KW-1185">Reference proteome</keyword>
<dbReference type="InterPro" id="IPR013249">
    <property type="entry name" value="RNA_pol_sigma70_r4_t2"/>
</dbReference>
<dbReference type="PANTHER" id="PTHR43133:SF51">
    <property type="entry name" value="RNA POLYMERASE SIGMA FACTOR"/>
    <property type="match status" value="1"/>
</dbReference>
<dbReference type="GO" id="GO:0016987">
    <property type="term" value="F:sigma factor activity"/>
    <property type="evidence" value="ECO:0007669"/>
    <property type="project" value="UniProtKB-KW"/>
</dbReference>
<feature type="compositionally biased region" description="Basic and acidic residues" evidence="5">
    <location>
        <begin position="79"/>
        <end position="100"/>
    </location>
</feature>
<dbReference type="Gene3D" id="1.10.1740.10">
    <property type="match status" value="1"/>
</dbReference>
<evidence type="ECO:0000259" key="7">
    <source>
        <dbReference type="Pfam" id="PF08281"/>
    </source>
</evidence>
<evidence type="ECO:0000256" key="2">
    <source>
        <dbReference type="ARBA" id="ARBA00023015"/>
    </source>
</evidence>
<feature type="domain" description="RNA polymerase sigma factor 70 region 4 type 2" evidence="7">
    <location>
        <begin position="111"/>
        <end position="160"/>
    </location>
</feature>
<accession>A0A0A5GGH7</accession>
<name>A0A0A5GGH7_9BACI</name>
<dbReference type="Proteomes" id="UP000030403">
    <property type="component" value="Unassembled WGS sequence"/>
</dbReference>
<keyword evidence="2" id="KW-0805">Transcription regulation</keyword>
<evidence type="ECO:0000256" key="4">
    <source>
        <dbReference type="ARBA" id="ARBA00023163"/>
    </source>
</evidence>
<keyword evidence="3" id="KW-0731">Sigma factor</keyword>
<evidence type="ECO:0000256" key="5">
    <source>
        <dbReference type="SAM" id="MobiDB-lite"/>
    </source>
</evidence>
<dbReference type="InterPro" id="IPR013325">
    <property type="entry name" value="RNA_pol_sigma_r2"/>
</dbReference>
<dbReference type="STRING" id="1385511.GCA_000425225_02159"/>
<evidence type="ECO:0000313" key="8">
    <source>
        <dbReference type="EMBL" id="KGX90328.1"/>
    </source>
</evidence>
<dbReference type="InterPro" id="IPR036388">
    <property type="entry name" value="WH-like_DNA-bd_sf"/>
</dbReference>
<proteinExistence type="inferred from homology"/>
<feature type="region of interest" description="Disordered" evidence="5">
    <location>
        <begin position="74"/>
        <end position="100"/>
    </location>
</feature>
<evidence type="ECO:0000256" key="1">
    <source>
        <dbReference type="ARBA" id="ARBA00010641"/>
    </source>
</evidence>
<evidence type="ECO:0008006" key="10">
    <source>
        <dbReference type="Google" id="ProtNLM"/>
    </source>
</evidence>
<gene>
    <name evidence="8" type="ORF">N783_21290</name>
</gene>
<dbReference type="eggNOG" id="COG1595">
    <property type="taxonomic scope" value="Bacteria"/>
</dbReference>
<dbReference type="SUPFAM" id="SSF88659">
    <property type="entry name" value="Sigma3 and sigma4 domains of RNA polymerase sigma factors"/>
    <property type="match status" value="1"/>
</dbReference>
<dbReference type="InterPro" id="IPR014284">
    <property type="entry name" value="RNA_pol_sigma-70_dom"/>
</dbReference>
<dbReference type="Pfam" id="PF08281">
    <property type="entry name" value="Sigma70_r4_2"/>
    <property type="match status" value="1"/>
</dbReference>
<feature type="domain" description="RNA polymerase sigma-70 region 2" evidence="6">
    <location>
        <begin position="12"/>
        <end position="78"/>
    </location>
</feature>
<dbReference type="GO" id="GO:0006352">
    <property type="term" value="P:DNA-templated transcription initiation"/>
    <property type="evidence" value="ECO:0007669"/>
    <property type="project" value="InterPro"/>
</dbReference>
<dbReference type="CDD" id="cd06171">
    <property type="entry name" value="Sigma70_r4"/>
    <property type="match status" value="1"/>
</dbReference>
<comment type="caution">
    <text evidence="8">The sequence shown here is derived from an EMBL/GenBank/DDBJ whole genome shotgun (WGS) entry which is preliminary data.</text>
</comment>
<dbReference type="InterPro" id="IPR013324">
    <property type="entry name" value="RNA_pol_sigma_r3/r4-like"/>
</dbReference>
<dbReference type="InterPro" id="IPR039425">
    <property type="entry name" value="RNA_pol_sigma-70-like"/>
</dbReference>
<comment type="similarity">
    <text evidence="1">Belongs to the sigma-70 factor family. ECF subfamily.</text>
</comment>
<dbReference type="AlphaFoldDB" id="A0A0A5GGH7"/>
<evidence type="ECO:0000256" key="3">
    <source>
        <dbReference type="ARBA" id="ARBA00023082"/>
    </source>
</evidence>
<dbReference type="NCBIfam" id="TIGR02937">
    <property type="entry name" value="sigma70-ECF"/>
    <property type="match status" value="1"/>
</dbReference>
<evidence type="ECO:0000313" key="9">
    <source>
        <dbReference type="Proteomes" id="UP000030403"/>
    </source>
</evidence>
<dbReference type="GO" id="GO:0003677">
    <property type="term" value="F:DNA binding"/>
    <property type="evidence" value="ECO:0007669"/>
    <property type="project" value="InterPro"/>
</dbReference>
<dbReference type="InterPro" id="IPR007627">
    <property type="entry name" value="RNA_pol_sigma70_r2"/>
</dbReference>
<dbReference type="EMBL" id="AVPF01000008">
    <property type="protein sequence ID" value="KGX90328.1"/>
    <property type="molecule type" value="Genomic_DNA"/>
</dbReference>
<sequence>MREGNQQALRVLIERYKSHLFKVIYGVVRDEQEAEDITQETFIKMMDALPSYQSQGFKTWISRIAFNKAIDAKRKKQRQKEVVGHDEQKDSQTRGSAEHEWLQQEKITSVAKSIEQLPETYQGVVKAYYIHGKSYQEIAKDHHIEEKTVEMRLYRARKWMKKNWKEDEF</sequence>
<evidence type="ECO:0000259" key="6">
    <source>
        <dbReference type="Pfam" id="PF04542"/>
    </source>
</evidence>
<dbReference type="SUPFAM" id="SSF88946">
    <property type="entry name" value="Sigma2 domain of RNA polymerase sigma factors"/>
    <property type="match status" value="1"/>
</dbReference>
<organism evidence="8 9">
    <name type="scientific">Pontibacillus marinus BH030004 = DSM 16465</name>
    <dbReference type="NCBI Taxonomy" id="1385511"/>
    <lineage>
        <taxon>Bacteria</taxon>
        <taxon>Bacillati</taxon>
        <taxon>Bacillota</taxon>
        <taxon>Bacilli</taxon>
        <taxon>Bacillales</taxon>
        <taxon>Bacillaceae</taxon>
        <taxon>Pontibacillus</taxon>
    </lineage>
</organism>
<keyword evidence="4" id="KW-0804">Transcription</keyword>
<dbReference type="Pfam" id="PF04542">
    <property type="entry name" value="Sigma70_r2"/>
    <property type="match status" value="1"/>
</dbReference>
<protein>
    <recommendedName>
        <fullName evidence="10">RNA polymerase sigma factor</fullName>
    </recommendedName>
</protein>
<dbReference type="PANTHER" id="PTHR43133">
    <property type="entry name" value="RNA POLYMERASE ECF-TYPE SIGMA FACTO"/>
    <property type="match status" value="1"/>
</dbReference>
<reference evidence="8 9" key="1">
    <citation type="submission" date="2013-08" db="EMBL/GenBank/DDBJ databases">
        <authorList>
            <person name="Huang J."/>
            <person name="Wang G."/>
        </authorList>
    </citation>
    <scope>NUCLEOTIDE SEQUENCE [LARGE SCALE GENOMIC DNA]</scope>
    <source>
        <strain evidence="8 9">BH030004</strain>
    </source>
</reference>
<dbReference type="Gene3D" id="1.10.10.10">
    <property type="entry name" value="Winged helix-like DNA-binding domain superfamily/Winged helix DNA-binding domain"/>
    <property type="match status" value="1"/>
</dbReference>